<keyword evidence="4" id="KW-0408">Iron</keyword>
<feature type="active site" description="Nucleophile; cysteine thiosulfonate intermediate" evidence="4">
    <location>
        <position position="243"/>
    </location>
</feature>
<dbReference type="InterPro" id="IPR014729">
    <property type="entry name" value="Rossmann-like_a/b/a_fold"/>
</dbReference>
<dbReference type="NCBIfam" id="NF002537">
    <property type="entry name" value="PRK02090.1"/>
    <property type="match status" value="1"/>
</dbReference>
<sequence length="257" mass="28162">MDSAPEFDIVLDAPQAGPAPAEEPEARAIALSAQYADADPATLLRAAMELYRGRIALVSSFGAESAVLLHMVAEIDQSTPVIFLDTGRLFAQTILYRNELARRLGLTNIQTARPHAWRLAQEDPDKLLSYSQPDLCCWIRKVEPLDEALSPYDAWITGRKRHQASTRTQLAPFEAEAGRVKVNPLADWSSRDVNAYLTAHDLPPHPLVADGYPSIGCAPCTTRVRAGEDARAGRWRGSSKVECGIHKQPIERLGSGI</sequence>
<proteinExistence type="inferred from homology"/>
<dbReference type="PIRSF" id="PIRSF000857">
    <property type="entry name" value="PAPS_reductase"/>
    <property type="match status" value="1"/>
</dbReference>
<dbReference type="GO" id="GO:0004604">
    <property type="term" value="F:phosphoadenylyl-sulfate reductase (thioredoxin) activity"/>
    <property type="evidence" value="ECO:0007669"/>
    <property type="project" value="UniProtKB-EC"/>
</dbReference>
<dbReference type="HAMAP" id="MF_00063">
    <property type="entry name" value="CysH"/>
    <property type="match status" value="1"/>
</dbReference>
<feature type="binding site" evidence="4">
    <location>
        <position position="217"/>
    </location>
    <ligand>
        <name>[4Fe-4S] cluster</name>
        <dbReference type="ChEBI" id="CHEBI:49883"/>
    </ligand>
</feature>
<dbReference type="PANTHER" id="PTHR46509">
    <property type="entry name" value="PHOSPHOADENOSINE PHOSPHOSULFATE REDUCTASE"/>
    <property type="match status" value="1"/>
</dbReference>
<keyword evidence="7" id="KW-1185">Reference proteome</keyword>
<reference evidence="6 7" key="1">
    <citation type="submission" date="2023-07" db="EMBL/GenBank/DDBJ databases">
        <title>Genomic Encyclopedia of Type Strains, Phase IV (KMG-IV): sequencing the most valuable type-strain genomes for metagenomic binning, comparative biology and taxonomic classification.</title>
        <authorList>
            <person name="Goeker M."/>
        </authorList>
    </citation>
    <scope>NUCLEOTIDE SEQUENCE [LARGE SCALE GENOMIC DNA]</scope>
    <source>
        <strain evidence="6 7">DSM 19619</strain>
    </source>
</reference>
<dbReference type="EC" id="1.8.4.10" evidence="4"/>
<feature type="binding site" evidence="4">
    <location>
        <position position="136"/>
    </location>
    <ligand>
        <name>[4Fe-4S] cluster</name>
        <dbReference type="ChEBI" id="CHEBI:49883"/>
    </ligand>
</feature>
<feature type="domain" description="Phosphoadenosine phosphosulphate reductase" evidence="5">
    <location>
        <begin position="55"/>
        <end position="222"/>
    </location>
</feature>
<comment type="pathway">
    <text evidence="3 4">Sulfur metabolism; hydrogen sulfide biosynthesis; sulfite from sulfate.</text>
</comment>
<keyword evidence="4" id="KW-0479">Metal-binding</keyword>
<dbReference type="NCBIfam" id="TIGR00434">
    <property type="entry name" value="cysH"/>
    <property type="match status" value="1"/>
</dbReference>
<keyword evidence="4" id="KW-0963">Cytoplasm</keyword>
<evidence type="ECO:0000313" key="6">
    <source>
        <dbReference type="EMBL" id="MDQ0469003.1"/>
    </source>
</evidence>
<accession>A0ABU0J6B3</accession>
<comment type="catalytic activity">
    <reaction evidence="4">
        <text>[thioredoxin]-disulfide + sulfite + AMP + 2 H(+) = adenosine 5'-phosphosulfate + [thioredoxin]-dithiol</text>
        <dbReference type="Rhea" id="RHEA:21976"/>
        <dbReference type="Rhea" id="RHEA-COMP:10698"/>
        <dbReference type="Rhea" id="RHEA-COMP:10700"/>
        <dbReference type="ChEBI" id="CHEBI:15378"/>
        <dbReference type="ChEBI" id="CHEBI:17359"/>
        <dbReference type="ChEBI" id="CHEBI:29950"/>
        <dbReference type="ChEBI" id="CHEBI:50058"/>
        <dbReference type="ChEBI" id="CHEBI:58243"/>
        <dbReference type="ChEBI" id="CHEBI:456215"/>
        <dbReference type="EC" id="1.8.4.10"/>
    </reaction>
</comment>
<dbReference type="RefSeq" id="WP_307271063.1">
    <property type="nucleotide sequence ID" value="NZ_JAUSVX010000003.1"/>
</dbReference>
<protein>
    <recommendedName>
        <fullName evidence="4">Adenosine 5'-phosphosulfate reductase</fullName>
        <shortName evidence="4">APS reductase</shortName>
        <ecNumber evidence="4">1.8.4.10</ecNumber>
    </recommendedName>
    <alternativeName>
        <fullName evidence="4">5'-adenylylsulfate reductase</fullName>
    </alternativeName>
    <alternativeName>
        <fullName evidence="4">Thioredoxin-dependent 5'-adenylylsulfate reductase</fullName>
    </alternativeName>
</protein>
<feature type="binding site" evidence="4">
    <location>
        <position position="220"/>
    </location>
    <ligand>
        <name>[4Fe-4S] cluster</name>
        <dbReference type="ChEBI" id="CHEBI:49883"/>
    </ligand>
</feature>
<dbReference type="InterPro" id="IPR004511">
    <property type="entry name" value="PAPS/APS_Rdtase"/>
</dbReference>
<dbReference type="SUPFAM" id="SSF52402">
    <property type="entry name" value="Adenine nucleotide alpha hydrolases-like"/>
    <property type="match status" value="1"/>
</dbReference>
<evidence type="ECO:0000313" key="7">
    <source>
        <dbReference type="Proteomes" id="UP001242480"/>
    </source>
</evidence>
<keyword evidence="2 4" id="KW-0560">Oxidoreductase</keyword>
<dbReference type="Proteomes" id="UP001242480">
    <property type="component" value="Unassembled WGS sequence"/>
</dbReference>
<comment type="caution">
    <text evidence="6">The sequence shown here is derived from an EMBL/GenBank/DDBJ whole genome shotgun (WGS) entry which is preliminary data.</text>
</comment>
<dbReference type="CDD" id="cd23945">
    <property type="entry name" value="PAPS_reductase"/>
    <property type="match status" value="1"/>
</dbReference>
<comment type="cofactor">
    <cofactor evidence="4">
        <name>[4Fe-4S] cluster</name>
        <dbReference type="ChEBI" id="CHEBI:49883"/>
    </cofactor>
    <text evidence="4">Binds 1 [4Fe-4S] cluster per subunit.</text>
</comment>
<comment type="subcellular location">
    <subcellularLocation>
        <location evidence="4">Cytoplasm</location>
    </subcellularLocation>
</comment>
<gene>
    <name evidence="4" type="primary">cysH</name>
    <name evidence="6" type="ORF">QO011_002014</name>
</gene>
<keyword evidence="4" id="KW-0411">Iron-sulfur</keyword>
<organism evidence="6 7">
    <name type="scientific">Labrys wisconsinensis</name>
    <dbReference type="NCBI Taxonomy" id="425677"/>
    <lineage>
        <taxon>Bacteria</taxon>
        <taxon>Pseudomonadati</taxon>
        <taxon>Pseudomonadota</taxon>
        <taxon>Alphaproteobacteria</taxon>
        <taxon>Hyphomicrobiales</taxon>
        <taxon>Xanthobacteraceae</taxon>
        <taxon>Labrys</taxon>
    </lineage>
</organism>
<evidence type="ECO:0000259" key="5">
    <source>
        <dbReference type="Pfam" id="PF01507"/>
    </source>
</evidence>
<name>A0ABU0J6B3_9HYPH</name>
<dbReference type="Pfam" id="PF01507">
    <property type="entry name" value="PAPS_reduct"/>
    <property type="match status" value="1"/>
</dbReference>
<comment type="similarity">
    <text evidence="1 4">Belongs to the PAPS reductase family. CysH subfamily.</text>
</comment>
<dbReference type="Gene3D" id="3.40.50.620">
    <property type="entry name" value="HUPs"/>
    <property type="match status" value="1"/>
</dbReference>
<feature type="binding site" evidence="4">
    <location>
        <position position="137"/>
    </location>
    <ligand>
        <name>[4Fe-4S] cluster</name>
        <dbReference type="ChEBI" id="CHEBI:49883"/>
    </ligand>
</feature>
<dbReference type="InterPro" id="IPR002500">
    <property type="entry name" value="PAPS_reduct_dom"/>
</dbReference>
<dbReference type="PANTHER" id="PTHR46509:SF1">
    <property type="entry name" value="PHOSPHOADENOSINE PHOSPHOSULFATE REDUCTASE"/>
    <property type="match status" value="1"/>
</dbReference>
<evidence type="ECO:0000256" key="1">
    <source>
        <dbReference type="ARBA" id="ARBA00009732"/>
    </source>
</evidence>
<evidence type="ECO:0000256" key="2">
    <source>
        <dbReference type="ARBA" id="ARBA00023002"/>
    </source>
</evidence>
<comment type="function">
    <text evidence="4">Catalyzes the formation of sulfite from adenosine 5'-phosphosulfate (APS) using thioredoxin as an electron donor.</text>
</comment>
<evidence type="ECO:0000256" key="4">
    <source>
        <dbReference type="HAMAP-Rule" id="MF_00063"/>
    </source>
</evidence>
<evidence type="ECO:0000256" key="3">
    <source>
        <dbReference type="ARBA" id="ARBA00024327"/>
    </source>
</evidence>
<dbReference type="EMBL" id="JAUSVX010000003">
    <property type="protein sequence ID" value="MDQ0469003.1"/>
    <property type="molecule type" value="Genomic_DNA"/>
</dbReference>